<dbReference type="InterPro" id="IPR000524">
    <property type="entry name" value="Tscrpt_reg_HTH_GntR"/>
</dbReference>
<protein>
    <submittedName>
        <fullName evidence="5">GntR family transcriptional regulator</fullName>
    </submittedName>
</protein>
<dbReference type="SUPFAM" id="SSF48008">
    <property type="entry name" value="GntR ligand-binding domain-like"/>
    <property type="match status" value="1"/>
</dbReference>
<proteinExistence type="predicted"/>
<dbReference type="PANTHER" id="PTHR43537:SF5">
    <property type="entry name" value="UXU OPERON TRANSCRIPTIONAL REGULATOR"/>
    <property type="match status" value="1"/>
</dbReference>
<keyword evidence="1" id="KW-0805">Transcription regulation</keyword>
<dbReference type="InterPro" id="IPR036388">
    <property type="entry name" value="WH-like_DNA-bd_sf"/>
</dbReference>
<feature type="domain" description="HTH gntR-type" evidence="4">
    <location>
        <begin position="13"/>
        <end position="80"/>
    </location>
</feature>
<dbReference type="PROSITE" id="PS50949">
    <property type="entry name" value="HTH_GNTR"/>
    <property type="match status" value="1"/>
</dbReference>
<keyword evidence="2" id="KW-0238">DNA-binding</keyword>
<dbReference type="Proteomes" id="UP000272503">
    <property type="component" value="Unassembled WGS sequence"/>
</dbReference>
<comment type="caution">
    <text evidence="5">The sequence shown here is derived from an EMBL/GenBank/DDBJ whole genome shotgun (WGS) entry which is preliminary data.</text>
</comment>
<dbReference type="GO" id="GO:0003700">
    <property type="term" value="F:DNA-binding transcription factor activity"/>
    <property type="evidence" value="ECO:0007669"/>
    <property type="project" value="InterPro"/>
</dbReference>
<dbReference type="InterPro" id="IPR011711">
    <property type="entry name" value="GntR_C"/>
</dbReference>
<evidence type="ECO:0000256" key="3">
    <source>
        <dbReference type="ARBA" id="ARBA00023163"/>
    </source>
</evidence>
<dbReference type="AlphaFoldDB" id="A0A3L7A8P7"/>
<dbReference type="Pfam" id="PF07729">
    <property type="entry name" value="FCD"/>
    <property type="match status" value="1"/>
</dbReference>
<dbReference type="SUPFAM" id="SSF46785">
    <property type="entry name" value="Winged helix' DNA-binding domain"/>
    <property type="match status" value="1"/>
</dbReference>
<dbReference type="InterPro" id="IPR008920">
    <property type="entry name" value="TF_FadR/GntR_C"/>
</dbReference>
<evidence type="ECO:0000256" key="2">
    <source>
        <dbReference type="ARBA" id="ARBA00023125"/>
    </source>
</evidence>
<dbReference type="SMART" id="SM00345">
    <property type="entry name" value="HTH_GNTR"/>
    <property type="match status" value="1"/>
</dbReference>
<accession>A0A3L7A8P7</accession>
<evidence type="ECO:0000259" key="4">
    <source>
        <dbReference type="PROSITE" id="PS50949"/>
    </source>
</evidence>
<evidence type="ECO:0000256" key="1">
    <source>
        <dbReference type="ARBA" id="ARBA00023015"/>
    </source>
</evidence>
<dbReference type="RefSeq" id="WP_121648127.1">
    <property type="nucleotide sequence ID" value="NZ_RCUX01000004.1"/>
</dbReference>
<dbReference type="CDD" id="cd07377">
    <property type="entry name" value="WHTH_GntR"/>
    <property type="match status" value="1"/>
</dbReference>
<organism evidence="5 6">
    <name type="scientific">Mycetocola tolaasinivorans</name>
    <dbReference type="NCBI Taxonomy" id="76635"/>
    <lineage>
        <taxon>Bacteria</taxon>
        <taxon>Bacillati</taxon>
        <taxon>Actinomycetota</taxon>
        <taxon>Actinomycetes</taxon>
        <taxon>Micrococcales</taxon>
        <taxon>Microbacteriaceae</taxon>
        <taxon>Mycetocola</taxon>
    </lineage>
</organism>
<dbReference type="PANTHER" id="PTHR43537">
    <property type="entry name" value="TRANSCRIPTIONAL REGULATOR, GNTR FAMILY"/>
    <property type="match status" value="1"/>
</dbReference>
<sequence>MPVPKKPSATPRLLLRDQVYDRILAAIVSGDLEPGRTLSDRELEVWLGASRTPIREALGRLANIGLVEVLPQKATRVAEIDPVEFGEMMEVLGALYAAAIREVVPLLTDADRKTLTALLKKLVGPAGRKAAQAPEILTSIFEVYIQRYDNRVLLRLPARFDPHVQRILRAHSDQISRTSTYDAIREMVDATLAGDAREASRACTRYFESEVGDFHDQILAASAAPTEKAS</sequence>
<dbReference type="Gene3D" id="1.10.10.10">
    <property type="entry name" value="Winged helix-like DNA-binding domain superfamily/Winged helix DNA-binding domain"/>
    <property type="match status" value="1"/>
</dbReference>
<dbReference type="EMBL" id="RCUX01000004">
    <property type="protein sequence ID" value="RLP76547.1"/>
    <property type="molecule type" value="Genomic_DNA"/>
</dbReference>
<keyword evidence="3" id="KW-0804">Transcription</keyword>
<name>A0A3L7A8P7_9MICO</name>
<evidence type="ECO:0000313" key="6">
    <source>
        <dbReference type="Proteomes" id="UP000272503"/>
    </source>
</evidence>
<dbReference type="GO" id="GO:0003677">
    <property type="term" value="F:DNA binding"/>
    <property type="evidence" value="ECO:0007669"/>
    <property type="project" value="UniProtKB-KW"/>
</dbReference>
<dbReference type="OrthoDB" id="8680240at2"/>
<dbReference type="Pfam" id="PF00392">
    <property type="entry name" value="GntR"/>
    <property type="match status" value="1"/>
</dbReference>
<keyword evidence="6" id="KW-1185">Reference proteome</keyword>
<evidence type="ECO:0000313" key="5">
    <source>
        <dbReference type="EMBL" id="RLP76547.1"/>
    </source>
</evidence>
<gene>
    <name evidence="5" type="ORF">D9V32_06775</name>
</gene>
<dbReference type="Gene3D" id="1.20.120.530">
    <property type="entry name" value="GntR ligand-binding domain-like"/>
    <property type="match status" value="1"/>
</dbReference>
<reference evidence="5 6" key="1">
    <citation type="submission" date="2018-10" db="EMBL/GenBank/DDBJ databases">
        <authorList>
            <person name="Li J."/>
        </authorList>
    </citation>
    <scope>NUCLEOTIDE SEQUENCE [LARGE SCALE GENOMIC DNA]</scope>
    <source>
        <strain evidence="5 6">IF 016277</strain>
    </source>
</reference>
<dbReference type="InterPro" id="IPR036390">
    <property type="entry name" value="WH_DNA-bd_sf"/>
</dbReference>